<proteinExistence type="predicted"/>
<dbReference type="PANTHER" id="PTHR33499:SF11">
    <property type="entry name" value="NO APICAL MERISTEM-ASSOCIATED C-TERMINAL DOMAIN-CONTAINING PROTEIN"/>
    <property type="match status" value="1"/>
</dbReference>
<feature type="region of interest" description="Disordered" evidence="1">
    <location>
        <begin position="282"/>
        <end position="301"/>
    </location>
</feature>
<name>A0AAV0G749_9ASTE</name>
<feature type="region of interest" description="Disordered" evidence="1">
    <location>
        <begin position="348"/>
        <end position="375"/>
    </location>
</feature>
<dbReference type="EMBL" id="CAMAPF010001056">
    <property type="protein sequence ID" value="CAH9143795.1"/>
    <property type="molecule type" value="Genomic_DNA"/>
</dbReference>
<dbReference type="PANTHER" id="PTHR33499">
    <property type="entry name" value="OS12G0282400 PROTEIN-RELATED"/>
    <property type="match status" value="1"/>
</dbReference>
<evidence type="ECO:0000313" key="2">
    <source>
        <dbReference type="EMBL" id="CAH9143795.1"/>
    </source>
</evidence>
<protein>
    <submittedName>
        <fullName evidence="2">Uncharacterized protein</fullName>
    </submittedName>
</protein>
<evidence type="ECO:0000256" key="1">
    <source>
        <dbReference type="SAM" id="MobiDB-lite"/>
    </source>
</evidence>
<feature type="compositionally biased region" description="Polar residues" evidence="1">
    <location>
        <begin position="348"/>
        <end position="369"/>
    </location>
</feature>
<keyword evidence="3" id="KW-1185">Reference proteome</keyword>
<organism evidence="2 3">
    <name type="scientific">Cuscuta epithymum</name>
    <dbReference type="NCBI Taxonomy" id="186058"/>
    <lineage>
        <taxon>Eukaryota</taxon>
        <taxon>Viridiplantae</taxon>
        <taxon>Streptophyta</taxon>
        <taxon>Embryophyta</taxon>
        <taxon>Tracheophyta</taxon>
        <taxon>Spermatophyta</taxon>
        <taxon>Magnoliopsida</taxon>
        <taxon>eudicotyledons</taxon>
        <taxon>Gunneridae</taxon>
        <taxon>Pentapetalae</taxon>
        <taxon>asterids</taxon>
        <taxon>lamiids</taxon>
        <taxon>Solanales</taxon>
        <taxon>Convolvulaceae</taxon>
        <taxon>Cuscuteae</taxon>
        <taxon>Cuscuta</taxon>
        <taxon>Cuscuta subgen. Cuscuta</taxon>
    </lineage>
</organism>
<reference evidence="2" key="1">
    <citation type="submission" date="2022-07" db="EMBL/GenBank/DDBJ databases">
        <authorList>
            <person name="Macas J."/>
            <person name="Novak P."/>
            <person name="Neumann P."/>
        </authorList>
    </citation>
    <scope>NUCLEOTIDE SEQUENCE</scope>
</reference>
<dbReference type="AlphaFoldDB" id="A0AAV0G749"/>
<sequence length="375" mass="42688">MAGTVATCAGSSGGSQPPRDPHRVPSSCESASETQKTKRKGRGSAKGNNIMLAVAKDGKIKVQFDSARKTWKAIGPKASWWSSAIGIHTRDCCDPFYDKWDDVPACQKAMIRHRMLDWFECDNDKLFDEVLIRDARECYNDWKSDLSVYFKNNGGVQAKRPIRVRSDDQWQKCCERFNSTKFKEISLKNLKNREASDDKSGHGRKSYAQYMHEKDDPETGESYSALENWKDQRLTRSGEWRTKEAHEKYTQMSEEYQTQLGQAGSSSSINEIDIMNRNLKRHRGRQSGVGPTLSKGASRRMEDSVTSTFQDHRDVQISELKANQELMQANQELMLRALQQFIPGFQLPSRSSANEVHSTSSANQPYQSFNEDDQD</sequence>
<dbReference type="Pfam" id="PF03004">
    <property type="entry name" value="Transposase_24"/>
    <property type="match status" value="1"/>
</dbReference>
<dbReference type="InterPro" id="IPR004252">
    <property type="entry name" value="Probable_transposase_24"/>
</dbReference>
<accession>A0AAV0G749</accession>
<evidence type="ECO:0000313" key="3">
    <source>
        <dbReference type="Proteomes" id="UP001152523"/>
    </source>
</evidence>
<feature type="region of interest" description="Disordered" evidence="1">
    <location>
        <begin position="1"/>
        <end position="47"/>
    </location>
</feature>
<dbReference type="Proteomes" id="UP001152523">
    <property type="component" value="Unassembled WGS sequence"/>
</dbReference>
<comment type="caution">
    <text evidence="2">The sequence shown here is derived from an EMBL/GenBank/DDBJ whole genome shotgun (WGS) entry which is preliminary data.</text>
</comment>
<gene>
    <name evidence="2" type="ORF">CEPIT_LOCUS40946</name>
</gene>